<evidence type="ECO:0000313" key="2">
    <source>
        <dbReference type="EMBL" id="OAQ88024.1"/>
    </source>
</evidence>
<dbReference type="Proteomes" id="UP000245956">
    <property type="component" value="Unassembled WGS sequence"/>
</dbReference>
<feature type="domain" description="Cupin type-2" evidence="1">
    <location>
        <begin position="35"/>
        <end position="105"/>
    </location>
</feature>
<evidence type="ECO:0000313" key="4">
    <source>
        <dbReference type="Proteomes" id="UP000078240"/>
    </source>
</evidence>
<dbReference type="EMBL" id="LCWV01000022">
    <property type="protein sequence ID" value="PWI66831.1"/>
    <property type="molecule type" value="Genomic_DNA"/>
</dbReference>
<proteinExistence type="predicted"/>
<dbReference type="Gene3D" id="2.60.120.10">
    <property type="entry name" value="Jelly Rolls"/>
    <property type="match status" value="1"/>
</dbReference>
<dbReference type="EMBL" id="LSBH01000001">
    <property type="protein sequence ID" value="OAQ88024.1"/>
    <property type="molecule type" value="Genomic_DNA"/>
</dbReference>
<evidence type="ECO:0000313" key="3">
    <source>
        <dbReference type="EMBL" id="PWI66831.1"/>
    </source>
</evidence>
<evidence type="ECO:0000259" key="1">
    <source>
        <dbReference type="Pfam" id="PF07883"/>
    </source>
</evidence>
<gene>
    <name evidence="3" type="ORF">PCL_04675</name>
    <name evidence="2" type="ORF">VFPBJ_02065</name>
</gene>
<organism evidence="2 4">
    <name type="scientific">Purpureocillium lilacinum</name>
    <name type="common">Paecilomyces lilacinus</name>
    <dbReference type="NCBI Taxonomy" id="33203"/>
    <lineage>
        <taxon>Eukaryota</taxon>
        <taxon>Fungi</taxon>
        <taxon>Dikarya</taxon>
        <taxon>Ascomycota</taxon>
        <taxon>Pezizomycotina</taxon>
        <taxon>Sordariomycetes</taxon>
        <taxon>Hypocreomycetidae</taxon>
        <taxon>Hypocreales</taxon>
        <taxon>Ophiocordycipitaceae</taxon>
        <taxon>Purpureocillium</taxon>
    </lineage>
</organism>
<reference evidence="3" key="1">
    <citation type="submission" date="2015-05" db="EMBL/GenBank/DDBJ databases">
        <authorList>
            <person name="Wang D.B."/>
            <person name="Wang M."/>
        </authorList>
    </citation>
    <scope>NUCLEOTIDE SEQUENCE</scope>
    <source>
        <strain evidence="3">36-1</strain>
    </source>
</reference>
<reference evidence="2 4" key="3">
    <citation type="submission" date="2016-01" db="EMBL/GenBank/DDBJ databases">
        <title>Biosynthesis of antibiotic leucinostatins and their inhibition on Phytophthora in bio-control Purpureocillium lilacinum.</title>
        <authorList>
            <person name="Wang G."/>
            <person name="Liu Z."/>
            <person name="Lin R."/>
            <person name="Li E."/>
            <person name="Mao Z."/>
            <person name="Ling J."/>
            <person name="Yin W."/>
            <person name="Xie B."/>
        </authorList>
    </citation>
    <scope>NUCLEOTIDE SEQUENCE [LARGE SCALE GENOMIC DNA]</scope>
    <source>
        <strain evidence="2">PLBJ-1</strain>
    </source>
</reference>
<dbReference type="Proteomes" id="UP000078240">
    <property type="component" value="Unassembled WGS sequence"/>
</dbReference>
<dbReference type="AlphaFoldDB" id="A0A179HDE0"/>
<dbReference type="PANTHER" id="PTHR38599:SF1">
    <property type="entry name" value="CUPIN DOMAIN PROTEIN (AFU_ORTHOLOGUE AFUA_3G13620)"/>
    <property type="match status" value="1"/>
</dbReference>
<dbReference type="InterPro" id="IPR011051">
    <property type="entry name" value="RmlC_Cupin_sf"/>
</dbReference>
<comment type="caution">
    <text evidence="2">The sequence shown here is derived from an EMBL/GenBank/DDBJ whole genome shotgun (WGS) entry which is preliminary data.</text>
</comment>
<dbReference type="OrthoDB" id="5793281at2759"/>
<evidence type="ECO:0000313" key="5">
    <source>
        <dbReference type="Proteomes" id="UP000245956"/>
    </source>
</evidence>
<dbReference type="InterPro" id="IPR013096">
    <property type="entry name" value="Cupin_2"/>
</dbReference>
<accession>A0A179HDE0</accession>
<dbReference type="CDD" id="cd02234">
    <property type="entry name" value="cupin_BLR7677-like"/>
    <property type="match status" value="1"/>
</dbReference>
<dbReference type="PANTHER" id="PTHR38599">
    <property type="entry name" value="CUPIN DOMAIN PROTEIN (AFU_ORTHOLOGUE AFUA_3G13620)"/>
    <property type="match status" value="1"/>
</dbReference>
<name>A0A179HDE0_PURLI</name>
<dbReference type="SUPFAM" id="SSF51182">
    <property type="entry name" value="RmlC-like cupins"/>
    <property type="match status" value="1"/>
</dbReference>
<dbReference type="Pfam" id="PF07883">
    <property type="entry name" value="Cupin_2"/>
    <property type="match status" value="1"/>
</dbReference>
<protein>
    <submittedName>
        <fullName evidence="2">RmlC-like jelly roll fold protein</fullName>
    </submittedName>
</protein>
<reference evidence="3 5" key="2">
    <citation type="journal article" date="2016" name="Front. Microbiol.">
        <title>Genome and transcriptome sequences reveal the specific parasitism of the nematophagous Purpureocillium lilacinum 36-1.</title>
        <authorList>
            <person name="Xie J."/>
            <person name="Li S."/>
            <person name="Mo C."/>
            <person name="Xiao X."/>
            <person name="Peng D."/>
            <person name="Wang G."/>
            <person name="Xiao Y."/>
        </authorList>
    </citation>
    <scope>NUCLEOTIDE SEQUENCE [LARGE SCALE GENOMIC DNA]</scope>
    <source>
        <strain evidence="3 5">36-1</strain>
    </source>
</reference>
<dbReference type="InterPro" id="IPR014710">
    <property type="entry name" value="RmlC-like_jellyroll"/>
</dbReference>
<sequence>MSDPKQLTRPREIVKVAFDYELANCPGKSIIGLQLELPPGGWTPPHRHGGAQVVALIQEGEMLSGMNGNPPKVYGPEQTFMELPGCHHTVGDNNSATKRCRFLAIMVVDTETIKTGGYAALTVLDEEWRS</sequence>